<feature type="transmembrane region" description="Helical" evidence="8">
    <location>
        <begin position="299"/>
        <end position="322"/>
    </location>
</feature>
<dbReference type="Pfam" id="PF00005">
    <property type="entry name" value="ABC_tran"/>
    <property type="match status" value="1"/>
</dbReference>
<gene>
    <name evidence="10" type="ORF">BDK51DRAFT_35495</name>
</gene>
<name>A0A4P9WMG3_9FUNG</name>
<dbReference type="Pfam" id="PF01061">
    <property type="entry name" value="ABC2_membrane"/>
    <property type="match status" value="1"/>
</dbReference>
<feature type="transmembrane region" description="Helical" evidence="8">
    <location>
        <begin position="525"/>
        <end position="547"/>
    </location>
</feature>
<dbReference type="GO" id="GO:0016887">
    <property type="term" value="F:ATP hydrolysis activity"/>
    <property type="evidence" value="ECO:0007669"/>
    <property type="project" value="InterPro"/>
</dbReference>
<dbReference type="GO" id="GO:0140359">
    <property type="term" value="F:ABC-type transporter activity"/>
    <property type="evidence" value="ECO:0007669"/>
    <property type="project" value="InterPro"/>
</dbReference>
<keyword evidence="11" id="KW-1185">Reference proteome</keyword>
<dbReference type="Gene3D" id="3.40.50.300">
    <property type="entry name" value="P-loop containing nucleotide triphosphate hydrolases"/>
    <property type="match status" value="1"/>
</dbReference>
<protein>
    <submittedName>
        <fullName evidence="10">P-loop containing nucleoside triphosphate hydrolase protein</fullName>
    </submittedName>
</protein>
<dbReference type="InterPro" id="IPR027417">
    <property type="entry name" value="P-loop_NTPase"/>
</dbReference>
<keyword evidence="6 8" id="KW-1133">Transmembrane helix</keyword>
<keyword evidence="10" id="KW-0378">Hydrolase</keyword>
<dbReference type="InterPro" id="IPR013525">
    <property type="entry name" value="ABC2_TM"/>
</dbReference>
<feature type="transmembrane region" description="Helical" evidence="8">
    <location>
        <begin position="415"/>
        <end position="433"/>
    </location>
</feature>
<dbReference type="SUPFAM" id="SSF52540">
    <property type="entry name" value="P-loop containing nucleoside triphosphate hydrolases"/>
    <property type="match status" value="1"/>
</dbReference>
<feature type="transmembrane region" description="Helical" evidence="8">
    <location>
        <begin position="334"/>
        <end position="355"/>
    </location>
</feature>
<proteinExistence type="predicted"/>
<evidence type="ECO:0000313" key="11">
    <source>
        <dbReference type="Proteomes" id="UP000269721"/>
    </source>
</evidence>
<dbReference type="InterPro" id="IPR003593">
    <property type="entry name" value="AAA+_ATPase"/>
</dbReference>
<feature type="transmembrane region" description="Helical" evidence="8">
    <location>
        <begin position="445"/>
        <end position="462"/>
    </location>
</feature>
<sequence length="555" mass="60305">MGPSGAGKSTLLDILAGKMKKGALTGSVLIGGKQLGTRQMRRVSGYVDQEDFLFPTMTVRESIAFSAHLRLPESIPHDEKERRVDKALVQLGLVHVANSPIGGRRKRGISGGEKRRVSIGVELVKSPSILFLDEPTSGLDSYNAAVVVRTLVDLAHVHGKTIVFTIHQPRSDLFQLFDDLLLLAKGRVVYFGPGSSATDHCISLDKPCPPQFNIADHLLDLAISQNGDSDEEGQTNTGVSRVPSNADLVLTGAKDSSVEAPNMFIRSATGDGAGSSASFATQLSMLWERAAKNMVRDPALMLAHNICGALLGIFIGAVFFGVDNTIGGIQNRLGSLFFMMSLIGFSSLSAIGAFAEERHIFVRERSNGFYSPEAYLIVKSSIDLLLLRILPAFFMTLFAFYMIGFQPGPTHFGRYMSVYLIFSALTGLLGLSIGSGIKDISTANLFGVILMLFKMLFAGLLINKQSIPTWINWIQYLSVFHYAFEALAVNDVGDLTINDSLSPGVPVSVPATFILDKFGLDIDNFWLDFGINAGLTGAMFLVLMCIVKFRMKELR</sequence>
<comment type="subcellular location">
    <subcellularLocation>
        <location evidence="1">Membrane</location>
        <topology evidence="1">Multi-pass membrane protein</topology>
    </subcellularLocation>
</comment>
<reference evidence="11" key="1">
    <citation type="journal article" date="2018" name="Nat. Microbiol.">
        <title>Leveraging single-cell genomics to expand the fungal tree of life.</title>
        <authorList>
            <person name="Ahrendt S.R."/>
            <person name="Quandt C.A."/>
            <person name="Ciobanu D."/>
            <person name="Clum A."/>
            <person name="Salamov A."/>
            <person name="Andreopoulos B."/>
            <person name="Cheng J.F."/>
            <person name="Woyke T."/>
            <person name="Pelin A."/>
            <person name="Henrissat B."/>
            <person name="Reynolds N.K."/>
            <person name="Benny G.L."/>
            <person name="Smith M.E."/>
            <person name="James T.Y."/>
            <person name="Grigoriev I.V."/>
        </authorList>
    </citation>
    <scope>NUCLEOTIDE SEQUENCE [LARGE SCALE GENOMIC DNA]</scope>
</reference>
<dbReference type="EMBL" id="KZ994153">
    <property type="protein sequence ID" value="RKO93672.1"/>
    <property type="molecule type" value="Genomic_DNA"/>
</dbReference>
<dbReference type="GO" id="GO:0016020">
    <property type="term" value="C:membrane"/>
    <property type="evidence" value="ECO:0007669"/>
    <property type="project" value="UniProtKB-SubCell"/>
</dbReference>
<dbReference type="PANTHER" id="PTHR48041:SF2">
    <property type="entry name" value="ATP-DEPENDENT PERMEASE-RELATED"/>
    <property type="match status" value="1"/>
</dbReference>
<dbReference type="Proteomes" id="UP000269721">
    <property type="component" value="Unassembled WGS sequence"/>
</dbReference>
<accession>A0A4P9WMG3</accession>
<keyword evidence="2" id="KW-0813">Transport</keyword>
<evidence type="ECO:0000256" key="1">
    <source>
        <dbReference type="ARBA" id="ARBA00004141"/>
    </source>
</evidence>
<organism evidence="10 11">
    <name type="scientific">Blyttiomyces helicus</name>
    <dbReference type="NCBI Taxonomy" id="388810"/>
    <lineage>
        <taxon>Eukaryota</taxon>
        <taxon>Fungi</taxon>
        <taxon>Fungi incertae sedis</taxon>
        <taxon>Chytridiomycota</taxon>
        <taxon>Chytridiomycota incertae sedis</taxon>
        <taxon>Chytridiomycetes</taxon>
        <taxon>Chytridiomycetes incertae sedis</taxon>
        <taxon>Blyttiomyces</taxon>
    </lineage>
</organism>
<keyword evidence="7 8" id="KW-0472">Membrane</keyword>
<dbReference type="GO" id="GO:0005524">
    <property type="term" value="F:ATP binding"/>
    <property type="evidence" value="ECO:0007669"/>
    <property type="project" value="UniProtKB-KW"/>
</dbReference>
<dbReference type="PROSITE" id="PS00211">
    <property type="entry name" value="ABC_TRANSPORTER_1"/>
    <property type="match status" value="1"/>
</dbReference>
<dbReference type="SMART" id="SM00382">
    <property type="entry name" value="AAA"/>
    <property type="match status" value="1"/>
</dbReference>
<keyword evidence="4" id="KW-0547">Nucleotide-binding</keyword>
<dbReference type="PROSITE" id="PS50893">
    <property type="entry name" value="ABC_TRANSPORTER_2"/>
    <property type="match status" value="1"/>
</dbReference>
<dbReference type="OrthoDB" id="66620at2759"/>
<evidence type="ECO:0000256" key="6">
    <source>
        <dbReference type="ARBA" id="ARBA00022989"/>
    </source>
</evidence>
<evidence type="ECO:0000256" key="4">
    <source>
        <dbReference type="ARBA" id="ARBA00022741"/>
    </source>
</evidence>
<evidence type="ECO:0000256" key="3">
    <source>
        <dbReference type="ARBA" id="ARBA00022692"/>
    </source>
</evidence>
<evidence type="ECO:0000313" key="10">
    <source>
        <dbReference type="EMBL" id="RKO93672.1"/>
    </source>
</evidence>
<keyword evidence="3 8" id="KW-0812">Transmembrane</keyword>
<dbReference type="Pfam" id="PF19055">
    <property type="entry name" value="ABC2_membrane_7"/>
    <property type="match status" value="1"/>
</dbReference>
<dbReference type="InterPro" id="IPR017871">
    <property type="entry name" value="ABC_transporter-like_CS"/>
</dbReference>
<evidence type="ECO:0000256" key="2">
    <source>
        <dbReference type="ARBA" id="ARBA00022448"/>
    </source>
</evidence>
<dbReference type="InterPro" id="IPR043926">
    <property type="entry name" value="ABCG_dom"/>
</dbReference>
<feature type="domain" description="ABC transporter" evidence="9">
    <location>
        <begin position="1"/>
        <end position="210"/>
    </location>
</feature>
<keyword evidence="5" id="KW-0067">ATP-binding</keyword>
<evidence type="ECO:0000259" key="9">
    <source>
        <dbReference type="PROSITE" id="PS50893"/>
    </source>
</evidence>
<dbReference type="InterPro" id="IPR003439">
    <property type="entry name" value="ABC_transporter-like_ATP-bd"/>
</dbReference>
<dbReference type="InterPro" id="IPR050352">
    <property type="entry name" value="ABCG_transporters"/>
</dbReference>
<dbReference type="AlphaFoldDB" id="A0A4P9WMG3"/>
<evidence type="ECO:0000256" key="8">
    <source>
        <dbReference type="SAM" id="Phobius"/>
    </source>
</evidence>
<dbReference type="PANTHER" id="PTHR48041">
    <property type="entry name" value="ABC TRANSPORTER G FAMILY MEMBER 28"/>
    <property type="match status" value="1"/>
</dbReference>
<evidence type="ECO:0000256" key="7">
    <source>
        <dbReference type="ARBA" id="ARBA00023136"/>
    </source>
</evidence>
<feature type="transmembrane region" description="Helical" evidence="8">
    <location>
        <begin position="385"/>
        <end position="403"/>
    </location>
</feature>
<evidence type="ECO:0000256" key="5">
    <source>
        <dbReference type="ARBA" id="ARBA00022840"/>
    </source>
</evidence>